<protein>
    <recommendedName>
        <fullName evidence="9">S-protein homolog</fullName>
    </recommendedName>
</protein>
<evidence type="ECO:0000256" key="2">
    <source>
        <dbReference type="ARBA" id="ARBA00005581"/>
    </source>
</evidence>
<keyword evidence="8" id="KW-1185">Reference proteome</keyword>
<evidence type="ECO:0000256" key="1">
    <source>
        <dbReference type="ARBA" id="ARBA00004613"/>
    </source>
</evidence>
<evidence type="ECO:0000256" key="6">
    <source>
        <dbReference type="SAM" id="SignalP"/>
    </source>
</evidence>
<gene>
    <name evidence="7" type="ORF">VNO78_16225</name>
</gene>
<evidence type="ECO:0000256" key="5">
    <source>
        <dbReference type="ARBA" id="ARBA00022729"/>
    </source>
</evidence>
<dbReference type="EMBL" id="JAYMYS010000004">
    <property type="protein sequence ID" value="KAK7395660.1"/>
    <property type="molecule type" value="Genomic_DNA"/>
</dbReference>
<evidence type="ECO:0000313" key="7">
    <source>
        <dbReference type="EMBL" id="KAK7395660.1"/>
    </source>
</evidence>
<dbReference type="Pfam" id="PF05938">
    <property type="entry name" value="Self-incomp_S1"/>
    <property type="match status" value="1"/>
</dbReference>
<dbReference type="PANTHER" id="PTHR35630">
    <property type="entry name" value="LEGUMINOSIN GROUP486 SECRETED PEPTIDE"/>
    <property type="match status" value="1"/>
</dbReference>
<comment type="caution">
    <text evidence="7">The sequence shown here is derived from an EMBL/GenBank/DDBJ whole genome shotgun (WGS) entry which is preliminary data.</text>
</comment>
<proteinExistence type="inferred from homology"/>
<evidence type="ECO:0000313" key="8">
    <source>
        <dbReference type="Proteomes" id="UP001386955"/>
    </source>
</evidence>
<dbReference type="InterPro" id="IPR010264">
    <property type="entry name" value="Self-incomp_S1"/>
</dbReference>
<dbReference type="PANTHER" id="PTHR35630:SF1">
    <property type="entry name" value="LEGUMINOSIN GROUP486 SECRETED PEPTIDE"/>
    <property type="match status" value="1"/>
</dbReference>
<sequence>MVHSHLLLITFFQLLLLSTSLARSQTFVDLRNDLPNNTKAQLNLRCGKGSDFYLKLGDHLNNSLTLDQDFVCNAAWSRWFTTWDAYHAERDKDHHIVYWSVRKDGFYHSWDGSKWNLLEGWHTE</sequence>
<reference evidence="7 8" key="1">
    <citation type="submission" date="2024-01" db="EMBL/GenBank/DDBJ databases">
        <title>The genomes of 5 underutilized Papilionoideae crops provide insights into root nodulation and disease resistanc.</title>
        <authorList>
            <person name="Jiang F."/>
        </authorList>
    </citation>
    <scope>NUCLEOTIDE SEQUENCE [LARGE SCALE GENOMIC DNA]</scope>
    <source>
        <strain evidence="7">DUOXIRENSHENG_FW03</strain>
        <tissue evidence="7">Leaves</tissue>
    </source>
</reference>
<evidence type="ECO:0000256" key="3">
    <source>
        <dbReference type="ARBA" id="ARBA00022471"/>
    </source>
</evidence>
<name>A0AAN9SGC1_PSOTE</name>
<feature type="signal peptide" evidence="6">
    <location>
        <begin position="1"/>
        <end position="22"/>
    </location>
</feature>
<keyword evidence="3" id="KW-0713">Self-incompatibility</keyword>
<feature type="chain" id="PRO_5043036084" description="S-protein homolog" evidence="6">
    <location>
        <begin position="23"/>
        <end position="124"/>
    </location>
</feature>
<comment type="subcellular location">
    <subcellularLocation>
        <location evidence="1">Secreted</location>
    </subcellularLocation>
</comment>
<keyword evidence="4" id="KW-0964">Secreted</keyword>
<keyword evidence="5 6" id="KW-0732">Signal</keyword>
<dbReference type="GO" id="GO:0060320">
    <property type="term" value="P:rejection of self pollen"/>
    <property type="evidence" value="ECO:0007669"/>
    <property type="project" value="UniProtKB-KW"/>
</dbReference>
<organism evidence="7 8">
    <name type="scientific">Psophocarpus tetragonolobus</name>
    <name type="common">Winged bean</name>
    <name type="synonym">Dolichos tetragonolobus</name>
    <dbReference type="NCBI Taxonomy" id="3891"/>
    <lineage>
        <taxon>Eukaryota</taxon>
        <taxon>Viridiplantae</taxon>
        <taxon>Streptophyta</taxon>
        <taxon>Embryophyta</taxon>
        <taxon>Tracheophyta</taxon>
        <taxon>Spermatophyta</taxon>
        <taxon>Magnoliopsida</taxon>
        <taxon>eudicotyledons</taxon>
        <taxon>Gunneridae</taxon>
        <taxon>Pentapetalae</taxon>
        <taxon>rosids</taxon>
        <taxon>fabids</taxon>
        <taxon>Fabales</taxon>
        <taxon>Fabaceae</taxon>
        <taxon>Papilionoideae</taxon>
        <taxon>50 kb inversion clade</taxon>
        <taxon>NPAAA clade</taxon>
        <taxon>indigoferoid/millettioid clade</taxon>
        <taxon>Phaseoleae</taxon>
        <taxon>Psophocarpus</taxon>
    </lineage>
</organism>
<dbReference type="Proteomes" id="UP001386955">
    <property type="component" value="Unassembled WGS sequence"/>
</dbReference>
<comment type="similarity">
    <text evidence="2">Belongs to the plant self-incompatibility (S1) protein family.</text>
</comment>
<accession>A0AAN9SGC1</accession>
<dbReference type="AlphaFoldDB" id="A0AAN9SGC1"/>
<dbReference type="GO" id="GO:0005576">
    <property type="term" value="C:extracellular region"/>
    <property type="evidence" value="ECO:0007669"/>
    <property type="project" value="UniProtKB-SubCell"/>
</dbReference>
<evidence type="ECO:0000256" key="4">
    <source>
        <dbReference type="ARBA" id="ARBA00022525"/>
    </source>
</evidence>
<evidence type="ECO:0008006" key="9">
    <source>
        <dbReference type="Google" id="ProtNLM"/>
    </source>
</evidence>